<evidence type="ECO:0000313" key="3">
    <source>
        <dbReference type="EMBL" id="TET44546.1"/>
    </source>
</evidence>
<accession>A0A523UPW1</accession>
<proteinExistence type="predicted"/>
<evidence type="ECO:0000256" key="2">
    <source>
        <dbReference type="SAM" id="SignalP"/>
    </source>
</evidence>
<feature type="compositionally biased region" description="Basic and acidic residues" evidence="1">
    <location>
        <begin position="70"/>
        <end position="95"/>
    </location>
</feature>
<comment type="caution">
    <text evidence="3">The sequence shown here is derived from an EMBL/GenBank/DDBJ whole genome shotgun (WGS) entry which is preliminary data.</text>
</comment>
<dbReference type="EMBL" id="SOJN01000122">
    <property type="protein sequence ID" value="TET44546.1"/>
    <property type="molecule type" value="Genomic_DNA"/>
</dbReference>
<sequence>MRTCVVALILLILPCFASADVIHLKDGTRLEGEIETMDEAEIKIRLPYGILTVKREEIQRIEFGAPEEEPEKKEPEPVKLEEPRKKEPEPPKVEEPQVEPYPIEKVVAEPRGRKNPPTAAALAIVPGGGYVYLRRWDLALAAAGAEGGLAAWGVSLLSDDEEGNNSTAYVVLGFAGLIKVIEVFDSYDKAVEWNRPLGLEVGQSGESLFLGLTASF</sequence>
<evidence type="ECO:0000313" key="4">
    <source>
        <dbReference type="Proteomes" id="UP000315525"/>
    </source>
</evidence>
<reference evidence="3 4" key="1">
    <citation type="submission" date="2019-03" db="EMBL/GenBank/DDBJ databases">
        <title>Metabolic potential of uncultured bacteria and archaea associated with petroleum seepage in deep-sea sediments.</title>
        <authorList>
            <person name="Dong X."/>
            <person name="Hubert C."/>
        </authorList>
    </citation>
    <scope>NUCLEOTIDE SEQUENCE [LARGE SCALE GENOMIC DNA]</scope>
    <source>
        <strain evidence="3">E44_bin18</strain>
    </source>
</reference>
<dbReference type="Proteomes" id="UP000315525">
    <property type="component" value="Unassembled WGS sequence"/>
</dbReference>
<keyword evidence="2" id="KW-0732">Signal</keyword>
<gene>
    <name evidence="3" type="ORF">E3J62_10085</name>
</gene>
<evidence type="ECO:0000256" key="1">
    <source>
        <dbReference type="SAM" id="MobiDB-lite"/>
    </source>
</evidence>
<evidence type="ECO:0008006" key="5">
    <source>
        <dbReference type="Google" id="ProtNLM"/>
    </source>
</evidence>
<protein>
    <recommendedName>
        <fullName evidence="5">DUF5683 domain-containing protein</fullName>
    </recommendedName>
</protein>
<dbReference type="AlphaFoldDB" id="A0A523UPW1"/>
<feature type="region of interest" description="Disordered" evidence="1">
    <location>
        <begin position="62"/>
        <end position="99"/>
    </location>
</feature>
<feature type="signal peptide" evidence="2">
    <location>
        <begin position="1"/>
        <end position="19"/>
    </location>
</feature>
<feature type="chain" id="PRO_5021791922" description="DUF5683 domain-containing protein" evidence="2">
    <location>
        <begin position="20"/>
        <end position="216"/>
    </location>
</feature>
<organism evidence="3 4">
    <name type="scientific">candidate division TA06 bacterium</name>
    <dbReference type="NCBI Taxonomy" id="2250710"/>
    <lineage>
        <taxon>Bacteria</taxon>
        <taxon>Bacteria division TA06</taxon>
    </lineage>
</organism>
<name>A0A523UPW1_UNCT6</name>